<proteinExistence type="predicted"/>
<dbReference type="AlphaFoldDB" id="A0A5J4R7Y0"/>
<dbReference type="Gene3D" id="3.30.420.240">
    <property type="match status" value="1"/>
</dbReference>
<accession>A0A5J4R7Y0</accession>
<evidence type="ECO:0000313" key="1">
    <source>
        <dbReference type="EMBL" id="KAA6329190.1"/>
    </source>
</evidence>
<reference evidence="1" key="1">
    <citation type="submission" date="2019-03" db="EMBL/GenBank/DDBJ databases">
        <title>Single cell metagenomics reveals metabolic interactions within the superorganism composed of flagellate Streblomastix strix and complex community of Bacteroidetes bacteria on its surface.</title>
        <authorList>
            <person name="Treitli S.C."/>
            <person name="Kolisko M."/>
            <person name="Husnik F."/>
            <person name="Keeling P."/>
            <person name="Hampl V."/>
        </authorList>
    </citation>
    <scope>NUCLEOTIDE SEQUENCE</scope>
    <source>
        <strain evidence="1">STM</strain>
    </source>
</reference>
<name>A0A5J4R7Y0_9ZZZZ</name>
<organism evidence="1">
    <name type="scientific">termite gut metagenome</name>
    <dbReference type="NCBI Taxonomy" id="433724"/>
    <lineage>
        <taxon>unclassified sequences</taxon>
        <taxon>metagenomes</taxon>
        <taxon>organismal metagenomes</taxon>
    </lineage>
</organism>
<gene>
    <name evidence="1" type="ORF">EZS27_021986</name>
</gene>
<feature type="non-terminal residue" evidence="1">
    <location>
        <position position="578"/>
    </location>
</feature>
<dbReference type="EMBL" id="SNRY01001688">
    <property type="protein sequence ID" value="KAA6329190.1"/>
    <property type="molecule type" value="Genomic_DNA"/>
</dbReference>
<dbReference type="InterPro" id="IPR027417">
    <property type="entry name" value="P-loop_NTPase"/>
</dbReference>
<sequence length="578" mass="66756">MITPEKIQDNLIRSYADRTGKFFIESFLATMSGEAGKVIPFVVFPRQFEFLKTVSDPLKKNCVVLKYRQSGISTMSSAYITYLIATATKERPHTVLCIGNNLTTAQLLITKIEDFLTQVPRYFWGDNFYDVNDSESPKNQRDIFKIRNKSELVLFNGCRVIARSAGDNAARGISAASVVIFDEASFIQNSVTVFSAVVACTASVPYAKIIMISTPNGKDQLYYNTYIQAVNKRNNFEVVDFKWYQDPRYNKYLEWHKKDENTGEVEVIKEEIIKTDGTIYYDEDLWEKRKQSGFLPVSPWYIKMSKTFNNDDMKIAQELDCSFLGSSNNVVPAEVIEMQLNLNVRKLTEHWNLSDPLEQDTWIWKEPIPGHRYLMSIDVSRGDAEDRTSLEIIDIDGRDENDMPILEQVLEYNGKKYGDEVGEMAYRYGRAYNDAFIVVDCIGGTGDACVLQLMALRYKNLYYDANEIRTYTAVRNNEDSNEPKEKLPGFHQSSLRWQMISNFRLMIMNNEFKIRSMRVITELETWIFKGEAKRPDHMDGCHDDNLTCLAQGLFVLQFCLLKIEKQIEKDRHILSSWT</sequence>
<dbReference type="Gene3D" id="3.40.50.300">
    <property type="entry name" value="P-loop containing nucleotide triphosphate hydrolases"/>
    <property type="match status" value="1"/>
</dbReference>
<protein>
    <recommendedName>
        <fullName evidence="2">Terminase large subunit gp17-like C-terminal domain-containing protein</fullName>
    </recommendedName>
</protein>
<evidence type="ECO:0008006" key="2">
    <source>
        <dbReference type="Google" id="ProtNLM"/>
    </source>
</evidence>
<comment type="caution">
    <text evidence="1">The sequence shown here is derived from an EMBL/GenBank/DDBJ whole genome shotgun (WGS) entry which is preliminary data.</text>
</comment>